<dbReference type="OrthoDB" id="5490902at2"/>
<comment type="caution">
    <text evidence="4">The sequence shown here is derived from an EMBL/GenBank/DDBJ whole genome shotgun (WGS) entry which is preliminary data.</text>
</comment>
<reference evidence="4 5" key="1">
    <citation type="submission" date="2018-10" db="EMBL/GenBank/DDBJ databases">
        <title>Genomic Encyclopedia of Type Strains, Phase IV (KMG-IV): sequencing the most valuable type-strain genomes for metagenomic binning, comparative biology and taxonomic classification.</title>
        <authorList>
            <person name="Goeker M."/>
        </authorList>
    </citation>
    <scope>NUCLEOTIDE SEQUENCE [LARGE SCALE GENOMIC DNA]</scope>
    <source>
        <strain evidence="4 5">DSM 22008</strain>
    </source>
</reference>
<dbReference type="PANTHER" id="PTHR12756:SF11">
    <property type="entry name" value="CYTOSOLIC CARBOXYPEPTIDASE 1"/>
    <property type="match status" value="1"/>
</dbReference>
<dbReference type="PANTHER" id="PTHR12756">
    <property type="entry name" value="CYTOSOLIC CARBOXYPEPTIDASE"/>
    <property type="match status" value="1"/>
</dbReference>
<sequence length="374" mass="41657">MTLSINSAFDGGNIEVLNAEDPRDIRLNIRKDNASDFYQWFYYRLTGGKDTACRMVMENAKDAAFAGGWEGYHACASYDRKHWFRVKSTAYENGQLIIEHTPEQDSVYYAYFAPYSAERHHDRIAHYAGLEGVSLSVIGHSVEGQTLDCLSVGTGDVNIWVIARQHPGETMAEWWMDGFISHLIQGQDEAAQTLRQKAKFFIVPNMNPDGSRAGNLRTNIMGANLNREWGVATVENCPEVLHTISAMDENPPRLCLDVHGDEALPYNFIAGAEGIPGYTEKQATNLADFLEAYKKSSPDFQTEKGYPTSAPGTGNLTMCTNFTAHRYDCLAMTLEMPFKDNANRPDEAVGWSPERSAELGEAVIQAMADVLEQL</sequence>
<evidence type="ECO:0000256" key="1">
    <source>
        <dbReference type="ARBA" id="ARBA00001947"/>
    </source>
</evidence>
<dbReference type="Gene3D" id="2.60.40.3120">
    <property type="match status" value="1"/>
</dbReference>
<dbReference type="RefSeq" id="WP_121099435.1">
    <property type="nucleotide sequence ID" value="NZ_RBII01000001.1"/>
</dbReference>
<name>A0A420WKV7_9PROT</name>
<dbReference type="SUPFAM" id="SSF53187">
    <property type="entry name" value="Zn-dependent exopeptidases"/>
    <property type="match status" value="1"/>
</dbReference>
<dbReference type="GO" id="GO:0006508">
    <property type="term" value="P:proteolysis"/>
    <property type="evidence" value="ECO:0007669"/>
    <property type="project" value="InterPro"/>
</dbReference>
<protein>
    <submittedName>
        <fullName evidence="4">Murein tripeptide amidase MpaA</fullName>
    </submittedName>
</protein>
<dbReference type="Pfam" id="PF00246">
    <property type="entry name" value="Peptidase_M14"/>
    <property type="match status" value="1"/>
</dbReference>
<comment type="cofactor">
    <cofactor evidence="1">
        <name>Zn(2+)</name>
        <dbReference type="ChEBI" id="CHEBI:29105"/>
    </cofactor>
</comment>
<dbReference type="CDD" id="cd06234">
    <property type="entry name" value="M14_PaCCP-like"/>
    <property type="match status" value="1"/>
</dbReference>
<evidence type="ECO:0000313" key="5">
    <source>
        <dbReference type="Proteomes" id="UP000282211"/>
    </source>
</evidence>
<evidence type="ECO:0000259" key="3">
    <source>
        <dbReference type="PROSITE" id="PS52035"/>
    </source>
</evidence>
<dbReference type="PROSITE" id="PS52035">
    <property type="entry name" value="PEPTIDASE_M14"/>
    <property type="match status" value="1"/>
</dbReference>
<keyword evidence="5" id="KW-1185">Reference proteome</keyword>
<dbReference type="GO" id="GO:0004181">
    <property type="term" value="F:metallocarboxypeptidase activity"/>
    <property type="evidence" value="ECO:0007669"/>
    <property type="project" value="InterPro"/>
</dbReference>
<dbReference type="InterPro" id="IPR000834">
    <property type="entry name" value="Peptidase_M14"/>
</dbReference>
<feature type="domain" description="Peptidase M14" evidence="3">
    <location>
        <begin position="113"/>
        <end position="371"/>
    </location>
</feature>
<evidence type="ECO:0000256" key="2">
    <source>
        <dbReference type="PROSITE-ProRule" id="PRU01379"/>
    </source>
</evidence>
<proteinExistence type="inferred from homology"/>
<dbReference type="Gene3D" id="3.40.630.10">
    <property type="entry name" value="Zn peptidases"/>
    <property type="match status" value="1"/>
</dbReference>
<dbReference type="SMART" id="SM00631">
    <property type="entry name" value="Zn_pept"/>
    <property type="match status" value="1"/>
</dbReference>
<dbReference type="InParanoid" id="A0A420WKV7"/>
<dbReference type="GO" id="GO:0008270">
    <property type="term" value="F:zinc ion binding"/>
    <property type="evidence" value="ECO:0007669"/>
    <property type="project" value="InterPro"/>
</dbReference>
<gene>
    <name evidence="4" type="ORF">DES40_1008</name>
</gene>
<comment type="similarity">
    <text evidence="2">Belongs to the peptidase M14 family.</text>
</comment>
<accession>A0A420WKV7</accession>
<organism evidence="4 5">
    <name type="scientific">Litorimonas taeanensis</name>
    <dbReference type="NCBI Taxonomy" id="568099"/>
    <lineage>
        <taxon>Bacteria</taxon>
        <taxon>Pseudomonadati</taxon>
        <taxon>Pseudomonadota</taxon>
        <taxon>Alphaproteobacteria</taxon>
        <taxon>Maricaulales</taxon>
        <taxon>Robiginitomaculaceae</taxon>
    </lineage>
</organism>
<feature type="active site" description="Proton donor/acceptor" evidence="2">
    <location>
        <position position="335"/>
    </location>
</feature>
<dbReference type="Pfam" id="PF18027">
    <property type="entry name" value="Pepdidase_M14_N"/>
    <property type="match status" value="1"/>
</dbReference>
<dbReference type="InterPro" id="IPR050821">
    <property type="entry name" value="Cytosolic_carboxypeptidase"/>
</dbReference>
<evidence type="ECO:0000313" key="4">
    <source>
        <dbReference type="EMBL" id="RKQ71681.1"/>
    </source>
</evidence>
<dbReference type="EMBL" id="RBII01000001">
    <property type="protein sequence ID" value="RKQ71681.1"/>
    <property type="molecule type" value="Genomic_DNA"/>
</dbReference>
<dbReference type="Proteomes" id="UP000282211">
    <property type="component" value="Unassembled WGS sequence"/>
</dbReference>
<dbReference type="AlphaFoldDB" id="A0A420WKV7"/>
<dbReference type="InterPro" id="IPR040626">
    <property type="entry name" value="Pepdidase_M14_N"/>
</dbReference>